<keyword evidence="7" id="KW-1185">Reference proteome</keyword>
<sequence>MSDLSSAPLAIETRGLTKRFGSHAAVDGVDLSVPRGSVFGFLGPNGSGKTTTIRMLLGLASANAGEISVLGQRMPQRLHDVLPRVGALVEGPAFYPFLSGAANLHRLDTADRTAPGATRRARVGAALDRVGLTHAAHKKVHAYSLGMKQRLGIANALLQPRELLVLDEPTNGLDPQGTREVRSLVRSLADDGATVFVSSHLLAEIEQICSHAGVMSAGSLVAQGTLDELRQVGQTQVRVETPDAQLALGVLASLGLIPGTDGSTVTAVLEREILPESIVAALVVGGIRVRGFTVQGMSLEERFVELTGEGFDIAQ</sequence>
<dbReference type="PROSITE" id="PS00211">
    <property type="entry name" value="ABC_TRANSPORTER_1"/>
    <property type="match status" value="1"/>
</dbReference>
<dbReference type="RefSeq" id="WP_343062431.1">
    <property type="nucleotide sequence ID" value="NZ_JACCFM010000001.1"/>
</dbReference>
<evidence type="ECO:0000256" key="2">
    <source>
        <dbReference type="ARBA" id="ARBA00022448"/>
    </source>
</evidence>
<organism evidence="6 7">
    <name type="scientific">Glaciibacter psychrotolerans</name>
    <dbReference type="NCBI Taxonomy" id="670054"/>
    <lineage>
        <taxon>Bacteria</taxon>
        <taxon>Bacillati</taxon>
        <taxon>Actinomycetota</taxon>
        <taxon>Actinomycetes</taxon>
        <taxon>Micrococcales</taxon>
        <taxon>Microbacteriaceae</taxon>
        <taxon>Glaciibacter</taxon>
    </lineage>
</organism>
<dbReference type="InterPro" id="IPR027417">
    <property type="entry name" value="P-loop_NTPase"/>
</dbReference>
<keyword evidence="3" id="KW-0547">Nucleotide-binding</keyword>
<dbReference type="InterPro" id="IPR017871">
    <property type="entry name" value="ABC_transporter-like_CS"/>
</dbReference>
<keyword evidence="4 6" id="KW-0067">ATP-binding</keyword>
<dbReference type="GO" id="GO:0016887">
    <property type="term" value="F:ATP hydrolysis activity"/>
    <property type="evidence" value="ECO:0007669"/>
    <property type="project" value="InterPro"/>
</dbReference>
<dbReference type="AlphaFoldDB" id="A0A7Z0EBS5"/>
<evidence type="ECO:0000313" key="7">
    <source>
        <dbReference type="Proteomes" id="UP000537260"/>
    </source>
</evidence>
<dbReference type="PANTHER" id="PTHR43335:SF4">
    <property type="entry name" value="ABC TRANSPORTER, ATP-BINDING PROTEIN"/>
    <property type="match status" value="1"/>
</dbReference>
<dbReference type="SUPFAM" id="SSF52540">
    <property type="entry name" value="P-loop containing nucleoside triphosphate hydrolases"/>
    <property type="match status" value="1"/>
</dbReference>
<protein>
    <submittedName>
        <fullName evidence="6">ABC-2 type transport system ATP-binding protein</fullName>
    </submittedName>
</protein>
<reference evidence="6 7" key="1">
    <citation type="submission" date="2020-07" db="EMBL/GenBank/DDBJ databases">
        <title>Sequencing the genomes of 1000 actinobacteria strains.</title>
        <authorList>
            <person name="Klenk H.-P."/>
        </authorList>
    </citation>
    <scope>NUCLEOTIDE SEQUENCE [LARGE SCALE GENOMIC DNA]</scope>
    <source>
        <strain evidence="6 7">LI1</strain>
    </source>
</reference>
<name>A0A7Z0EBS5_9MICO</name>
<dbReference type="Proteomes" id="UP000537260">
    <property type="component" value="Unassembled WGS sequence"/>
</dbReference>
<evidence type="ECO:0000256" key="3">
    <source>
        <dbReference type="ARBA" id="ARBA00022741"/>
    </source>
</evidence>
<dbReference type="SMART" id="SM00382">
    <property type="entry name" value="AAA"/>
    <property type="match status" value="1"/>
</dbReference>
<accession>A0A7Z0EBS5</accession>
<gene>
    <name evidence="6" type="ORF">HNR05_000537</name>
</gene>
<comment type="caution">
    <text evidence="6">The sequence shown here is derived from an EMBL/GenBank/DDBJ whole genome shotgun (WGS) entry which is preliminary data.</text>
</comment>
<evidence type="ECO:0000256" key="1">
    <source>
        <dbReference type="ARBA" id="ARBA00005417"/>
    </source>
</evidence>
<evidence type="ECO:0000259" key="5">
    <source>
        <dbReference type="PROSITE" id="PS50893"/>
    </source>
</evidence>
<evidence type="ECO:0000256" key="4">
    <source>
        <dbReference type="ARBA" id="ARBA00022840"/>
    </source>
</evidence>
<dbReference type="PANTHER" id="PTHR43335">
    <property type="entry name" value="ABC TRANSPORTER, ATP-BINDING PROTEIN"/>
    <property type="match status" value="1"/>
</dbReference>
<dbReference type="Gene3D" id="3.40.50.300">
    <property type="entry name" value="P-loop containing nucleotide triphosphate hydrolases"/>
    <property type="match status" value="1"/>
</dbReference>
<proteinExistence type="inferred from homology"/>
<dbReference type="PROSITE" id="PS50893">
    <property type="entry name" value="ABC_TRANSPORTER_2"/>
    <property type="match status" value="1"/>
</dbReference>
<dbReference type="EMBL" id="JACCFM010000001">
    <property type="protein sequence ID" value="NYJ18746.1"/>
    <property type="molecule type" value="Genomic_DNA"/>
</dbReference>
<dbReference type="GO" id="GO:0005524">
    <property type="term" value="F:ATP binding"/>
    <property type="evidence" value="ECO:0007669"/>
    <property type="project" value="UniProtKB-KW"/>
</dbReference>
<feature type="domain" description="ABC transporter" evidence="5">
    <location>
        <begin position="11"/>
        <end position="242"/>
    </location>
</feature>
<dbReference type="InterPro" id="IPR003439">
    <property type="entry name" value="ABC_transporter-like_ATP-bd"/>
</dbReference>
<keyword evidence="2" id="KW-0813">Transport</keyword>
<dbReference type="Pfam" id="PF00005">
    <property type="entry name" value="ABC_tran"/>
    <property type="match status" value="1"/>
</dbReference>
<dbReference type="InterPro" id="IPR003593">
    <property type="entry name" value="AAA+_ATPase"/>
</dbReference>
<evidence type="ECO:0000313" key="6">
    <source>
        <dbReference type="EMBL" id="NYJ18746.1"/>
    </source>
</evidence>
<comment type="similarity">
    <text evidence="1">Belongs to the ABC transporter superfamily.</text>
</comment>